<dbReference type="Gene3D" id="3.30.110.30">
    <property type="entry name" value="C-terminal domain of ProRS"/>
    <property type="match status" value="1"/>
</dbReference>
<comment type="subcellular location">
    <subcellularLocation>
        <location evidence="7">Cytoplasm</location>
    </subcellularLocation>
</comment>
<dbReference type="GO" id="GO:0017101">
    <property type="term" value="C:aminoacyl-tRNA synthetase multienzyme complex"/>
    <property type="evidence" value="ECO:0007669"/>
    <property type="project" value="TreeGrafter"/>
</dbReference>
<dbReference type="GO" id="GO:0006433">
    <property type="term" value="P:prolyl-tRNA aminoacylation"/>
    <property type="evidence" value="ECO:0007669"/>
    <property type="project" value="UniProtKB-UniRule"/>
</dbReference>
<dbReference type="CDD" id="cd00778">
    <property type="entry name" value="ProRS_core_arch_euk"/>
    <property type="match status" value="1"/>
</dbReference>
<keyword evidence="1 7" id="KW-0436">Ligase</keyword>
<comment type="catalytic activity">
    <reaction evidence="6 7">
        <text>tRNA(Pro) + L-proline + ATP = L-prolyl-tRNA(Pro) + AMP + diphosphate</text>
        <dbReference type="Rhea" id="RHEA:14305"/>
        <dbReference type="Rhea" id="RHEA-COMP:9700"/>
        <dbReference type="Rhea" id="RHEA-COMP:9702"/>
        <dbReference type="ChEBI" id="CHEBI:30616"/>
        <dbReference type="ChEBI" id="CHEBI:33019"/>
        <dbReference type="ChEBI" id="CHEBI:60039"/>
        <dbReference type="ChEBI" id="CHEBI:78442"/>
        <dbReference type="ChEBI" id="CHEBI:78532"/>
        <dbReference type="ChEBI" id="CHEBI:456215"/>
        <dbReference type="EC" id="6.1.1.15"/>
    </reaction>
</comment>
<dbReference type="SMART" id="SM00946">
    <property type="entry name" value="ProRS-C_1"/>
    <property type="match status" value="1"/>
</dbReference>
<dbReference type="InterPro" id="IPR004499">
    <property type="entry name" value="Pro-tRNA-ligase_IIa_arc-type"/>
</dbReference>
<evidence type="ECO:0000256" key="6">
    <source>
        <dbReference type="ARBA" id="ARBA00047671"/>
    </source>
</evidence>
<dbReference type="CDD" id="cd00862">
    <property type="entry name" value="ProRS_anticodon_zinc"/>
    <property type="match status" value="1"/>
</dbReference>
<keyword evidence="2 7" id="KW-0547">Nucleotide-binding</keyword>
<comment type="similarity">
    <text evidence="7">Belongs to the class-II aminoacyl-tRNA synthetase family. ProS type 3 subfamily.</text>
</comment>
<dbReference type="EMBL" id="MHCD01000008">
    <property type="protein sequence ID" value="OGY14715.1"/>
    <property type="molecule type" value="Genomic_DNA"/>
</dbReference>
<comment type="caution">
    <text evidence="9">The sequence shown here is derived from an EMBL/GenBank/DDBJ whole genome shotgun (WGS) entry which is preliminary data.</text>
</comment>
<dbReference type="InterPro" id="IPR045864">
    <property type="entry name" value="aa-tRNA-synth_II/BPL/LPL"/>
</dbReference>
<reference evidence="9 10" key="1">
    <citation type="journal article" date="2016" name="Nat. Commun.">
        <title>Thousands of microbial genomes shed light on interconnected biogeochemical processes in an aquifer system.</title>
        <authorList>
            <person name="Anantharaman K."/>
            <person name="Brown C.T."/>
            <person name="Hug L.A."/>
            <person name="Sharon I."/>
            <person name="Castelle C.J."/>
            <person name="Probst A.J."/>
            <person name="Thomas B.C."/>
            <person name="Singh A."/>
            <person name="Wilkins M.J."/>
            <person name="Karaoz U."/>
            <person name="Brodie E.L."/>
            <person name="Williams K.H."/>
            <person name="Hubbard S.S."/>
            <person name="Banfield J.F."/>
        </authorList>
    </citation>
    <scope>NUCLEOTIDE SEQUENCE [LARGE SCALE GENOMIC DNA]</scope>
</reference>
<dbReference type="InterPro" id="IPR002316">
    <property type="entry name" value="Pro-tRNA-ligase_IIa"/>
</dbReference>
<evidence type="ECO:0000259" key="8">
    <source>
        <dbReference type="PROSITE" id="PS50862"/>
    </source>
</evidence>
<dbReference type="Pfam" id="PF03129">
    <property type="entry name" value="HGTP_anticodon"/>
    <property type="match status" value="1"/>
</dbReference>
<evidence type="ECO:0000313" key="10">
    <source>
        <dbReference type="Proteomes" id="UP000177685"/>
    </source>
</evidence>
<evidence type="ECO:0000256" key="4">
    <source>
        <dbReference type="ARBA" id="ARBA00022917"/>
    </source>
</evidence>
<dbReference type="InterPro" id="IPR036621">
    <property type="entry name" value="Anticodon-bd_dom_sf"/>
</dbReference>
<dbReference type="InterPro" id="IPR002314">
    <property type="entry name" value="aa-tRNA-synt_IIb"/>
</dbReference>
<dbReference type="SUPFAM" id="SSF55681">
    <property type="entry name" value="Class II aaRS and biotin synthetases"/>
    <property type="match status" value="1"/>
</dbReference>
<evidence type="ECO:0000313" key="9">
    <source>
        <dbReference type="EMBL" id="OGY14715.1"/>
    </source>
</evidence>
<dbReference type="HAMAP" id="MF_01571">
    <property type="entry name" value="Pro_tRNA_synth_type3"/>
    <property type="match status" value="1"/>
</dbReference>
<dbReference type="SUPFAM" id="SSF64586">
    <property type="entry name" value="C-terminal domain of ProRS"/>
    <property type="match status" value="1"/>
</dbReference>
<keyword evidence="7" id="KW-0963">Cytoplasm</keyword>
<dbReference type="EC" id="6.1.1.15" evidence="7"/>
<keyword evidence="5 7" id="KW-0030">Aminoacyl-tRNA synthetase</keyword>
<dbReference type="InterPro" id="IPR016061">
    <property type="entry name" value="Pro-tRNA_ligase_II_C"/>
</dbReference>
<dbReference type="PRINTS" id="PR01046">
    <property type="entry name" value="TRNASYNTHPRO"/>
</dbReference>
<dbReference type="PANTHER" id="PTHR43382:SF2">
    <property type="entry name" value="BIFUNCTIONAL GLUTAMATE_PROLINE--TRNA LIGASE"/>
    <property type="match status" value="1"/>
</dbReference>
<dbReference type="InterPro" id="IPR033721">
    <property type="entry name" value="ProRS_core_arch_euk"/>
</dbReference>
<comment type="domain">
    <text evidence="7">Consists of three domains: the N-terminal catalytic domain, the anticodon-binding domain and the C-terminal extension.</text>
</comment>
<evidence type="ECO:0000256" key="1">
    <source>
        <dbReference type="ARBA" id="ARBA00022598"/>
    </source>
</evidence>
<dbReference type="FunFam" id="3.30.930.10:FF:000037">
    <property type="entry name" value="Proline--tRNA ligase"/>
    <property type="match status" value="1"/>
</dbReference>
<evidence type="ECO:0000256" key="3">
    <source>
        <dbReference type="ARBA" id="ARBA00022840"/>
    </source>
</evidence>
<dbReference type="NCBIfam" id="TIGR00408">
    <property type="entry name" value="proS_fam_I"/>
    <property type="match status" value="1"/>
</dbReference>
<evidence type="ECO:0000256" key="2">
    <source>
        <dbReference type="ARBA" id="ARBA00022741"/>
    </source>
</evidence>
<dbReference type="PANTHER" id="PTHR43382">
    <property type="entry name" value="PROLYL-TRNA SYNTHETASE"/>
    <property type="match status" value="1"/>
</dbReference>
<evidence type="ECO:0000256" key="7">
    <source>
        <dbReference type="HAMAP-Rule" id="MF_01571"/>
    </source>
</evidence>
<comment type="function">
    <text evidence="7">Catalyzes the attachment of proline to tRNA(Pro) in a two-step reaction: proline is first activated by ATP to form Pro-AMP and then transferred to the acceptor end of tRNA(Pro).</text>
</comment>
<dbReference type="GO" id="GO:0004827">
    <property type="term" value="F:proline-tRNA ligase activity"/>
    <property type="evidence" value="ECO:0007669"/>
    <property type="project" value="UniProtKB-UniRule"/>
</dbReference>
<proteinExistence type="inferred from homology"/>
<dbReference type="AlphaFoldDB" id="A0A1G1VH16"/>
<dbReference type="Gene3D" id="3.30.930.10">
    <property type="entry name" value="Bira Bifunctional Protein, Domain 2"/>
    <property type="match status" value="1"/>
</dbReference>
<dbReference type="Gene3D" id="3.40.50.800">
    <property type="entry name" value="Anticodon-binding domain"/>
    <property type="match status" value="1"/>
</dbReference>
<gene>
    <name evidence="7" type="primary">proS</name>
    <name evidence="9" type="ORF">A3A58_00070</name>
</gene>
<comment type="subunit">
    <text evidence="7">Homodimer.</text>
</comment>
<accession>A0A1G1VH16</accession>
<dbReference type="Pfam" id="PF00587">
    <property type="entry name" value="tRNA-synt_2b"/>
    <property type="match status" value="1"/>
</dbReference>
<dbReference type="GO" id="GO:0005737">
    <property type="term" value="C:cytoplasm"/>
    <property type="evidence" value="ECO:0007669"/>
    <property type="project" value="UniProtKB-SubCell"/>
</dbReference>
<dbReference type="GO" id="GO:0005524">
    <property type="term" value="F:ATP binding"/>
    <property type="evidence" value="ECO:0007669"/>
    <property type="project" value="UniProtKB-UniRule"/>
</dbReference>
<keyword evidence="3 7" id="KW-0067">ATP-binding</keyword>
<dbReference type="SUPFAM" id="SSF52954">
    <property type="entry name" value="Class II aaRS ABD-related"/>
    <property type="match status" value="1"/>
</dbReference>
<dbReference type="InterPro" id="IPR017449">
    <property type="entry name" value="Pro-tRNA_synth_II"/>
</dbReference>
<sequence>MADNITKKSQDVSSWYNDVVLAAKLAEHGPARGTIIIRPYGYAIWEGIQRYLDTKIKSFGVDNAYFPLFIPNSLLQKEKSHVEGFSPELAVVTHGGGEELAEPLVVRPTSETIMYDAYSRWISSYRDLPLKINQWNNVVRWEKRPYLFLRGTEFLWQEGHTAHATHDDAIDMAKKALDAYVDTYQNQLALFGYAGRKSESERFAGAAVTYTYEALMPDGKIVQSCTSHDLGQNFAKAFNIKFQDQNSENQYVWQTSWGLSTRSIGALILAHGDDNGLVLPPAVAPYQVVIVPIHGKDGDHEKIGQLTQRAFEVLETSGLRVKVDSTENSPGWKFNEADLQGIPLRIEIGMTEIESETVKIVIRWPETRDVHNFKISELALEVEKLLDTMQKDLLQAHKDWTLANTREVGTYDEFKEIMGTVRGFIKAYWCEDAGCEAKIKEETKATVRVLTFDEEVETEGKCVGCGNKASHRWLFGQSY</sequence>
<dbReference type="InterPro" id="IPR004154">
    <property type="entry name" value="Anticodon-bd"/>
</dbReference>
<dbReference type="PROSITE" id="PS50862">
    <property type="entry name" value="AA_TRNA_LIGASE_II"/>
    <property type="match status" value="1"/>
</dbReference>
<keyword evidence="4 7" id="KW-0648">Protein biosynthesis</keyword>
<dbReference type="Pfam" id="PF09180">
    <property type="entry name" value="ProRS-C_1"/>
    <property type="match status" value="1"/>
</dbReference>
<name>A0A1G1VH16_9BACT</name>
<dbReference type="Proteomes" id="UP000177685">
    <property type="component" value="Unassembled WGS sequence"/>
</dbReference>
<feature type="domain" description="Aminoacyl-transfer RNA synthetases class-II family profile" evidence="8">
    <location>
        <begin position="32"/>
        <end position="280"/>
    </location>
</feature>
<evidence type="ECO:0000256" key="5">
    <source>
        <dbReference type="ARBA" id="ARBA00023146"/>
    </source>
</evidence>
<dbReference type="InterPro" id="IPR006195">
    <property type="entry name" value="aa-tRNA-synth_II"/>
</dbReference>
<organism evidence="9 10">
    <name type="scientific">Candidatus Blackburnbacteria bacterium RIFCSPLOWO2_01_FULL_41_27</name>
    <dbReference type="NCBI Taxonomy" id="1797520"/>
    <lineage>
        <taxon>Bacteria</taxon>
        <taxon>Candidatus Blackburniibacteriota</taxon>
    </lineage>
</organism>
<protein>
    <recommendedName>
        <fullName evidence="7">Proline--tRNA ligase</fullName>
        <ecNumber evidence="7">6.1.1.15</ecNumber>
    </recommendedName>
    <alternativeName>
        <fullName evidence="7">Prolyl-tRNA synthetase</fullName>
        <shortName evidence="7">ProRS</shortName>
    </alternativeName>
</protein>